<feature type="signal peptide" evidence="1">
    <location>
        <begin position="1"/>
        <end position="18"/>
    </location>
</feature>
<sequence>MPSIRLLFALLCSFMLTACGGGGSLESPDGGGSANSYELKVTLHSTDGGNGISQVSAAQPGLLKATLTKNGKAYANQLITFNLAEFDSGTVGTLDPEIGTAQTNSEGVAEITLRAGSIAGSGQVTAVYNPIDLDENLEVLLTFTSLGDGGDSGTVGDKVLTLQVVDKNGSSFTESNPVTKDNLGIVTATVTQDGVALTSGIVVFTTEYTGRILSETGTAALNSDGKASVQLSSGDLKGAGKVTATLDGEEVRQSAFYYSSGDDASEDTAEAAIDIKLLIDCNEDWATARDLVKLDPTDPSSGCTVITRDISSDKVATVFVSAVNSNTGDGFNGLLVNVDTTVGKLSPESGAAVTDNFGVALLTLQPGSKNEAGTITATAKNVSATKSFNVGLAEFTMSIDNGLDLKPGSSSEYQALASGATTVITVSLTNPDGTPLTLPLDVEFNSNCTQANSAELDSVVTSIGGKAEATYRSLGCNGNPEDTVTAVLNGKTISTTLPLSSSSVASIEFVNSTDSVIALKGSGGKNRSESSEISFKLKDELRQPVSNSRLDFKLSSYNGGVTLNRKSVDTNSEGIAFVTVTAGTVAMPLRVHACFVPTDQIPASYPEDDVTCWKEIYDRCQSNPSDSVCPSGNLSLVDLDSQISSVSDLLTITSGLPDNDSFTISAEKVNVEALEHNGELVNISVFMADHFNNPVPDGTSVHLRAEGGAIGSMDGEEFTPLQQCETVDGACVVQWRSQNPKPYTESVWGNKLSDLNPNTGERNCDLYFGNPAPCIYGLNRANDNTSNTPSDERGVPLGARATILATAVGNESFIDRNGNGVFDEGEFYPLYDLSEAFLDNNENGVFDGDVDCSEKDANGNYVNCTATTTNGGELEEFLANFDDSNDNGKWDPADGIYNGTSCSEAAEAAGKCNRSLVHLRRNLEIVMSGSSAFGRFAIPKDTLASHLNFTTEDGRNLNLGGIVATCQNVQYLQPNSSTSGVAWMYEEEPLHAFLLELQPSDPSLRVNRGTDDAPIWVEYCDVKSVDLSPRSIQVDDDNNADTPMECDGANATYDATAGVCMVRDLPLSIGISGLAPIFYYSDIYGNPLPAGTQITAESDNGDFSGTNSKVLQNTNSTLPDKVTVSVSREGTPNKKTSGFLKVTFVTPKGVTSEAHMTVNDAG</sequence>
<dbReference type="SUPFAM" id="SSF49373">
    <property type="entry name" value="Invasin/intimin cell-adhesion fragments"/>
    <property type="match status" value="4"/>
</dbReference>
<evidence type="ECO:0000256" key="1">
    <source>
        <dbReference type="SAM" id="SignalP"/>
    </source>
</evidence>
<accession>A0ABU8ERU4</accession>
<dbReference type="Proteomes" id="UP001382455">
    <property type="component" value="Unassembled WGS sequence"/>
</dbReference>
<organism evidence="2 3">
    <name type="scientific">Pseudoalteromonas spongiae</name>
    <dbReference type="NCBI Taxonomy" id="298657"/>
    <lineage>
        <taxon>Bacteria</taxon>
        <taxon>Pseudomonadati</taxon>
        <taxon>Pseudomonadota</taxon>
        <taxon>Gammaproteobacteria</taxon>
        <taxon>Alteromonadales</taxon>
        <taxon>Pseudoalteromonadaceae</taxon>
        <taxon>Pseudoalteromonas</taxon>
    </lineage>
</organism>
<keyword evidence="3" id="KW-1185">Reference proteome</keyword>
<evidence type="ECO:0000313" key="3">
    <source>
        <dbReference type="Proteomes" id="UP001382455"/>
    </source>
</evidence>
<name>A0ABU8ERU4_9GAMM</name>
<dbReference type="Gene3D" id="2.60.40.10">
    <property type="entry name" value="Immunoglobulins"/>
    <property type="match status" value="3"/>
</dbReference>
<dbReference type="RefSeq" id="WP_336435156.1">
    <property type="nucleotide sequence ID" value="NZ_JBAWKS010000001.1"/>
</dbReference>
<evidence type="ECO:0000313" key="2">
    <source>
        <dbReference type="EMBL" id="MEI4549695.1"/>
    </source>
</evidence>
<keyword evidence="1" id="KW-0732">Signal</keyword>
<evidence type="ECO:0008006" key="4">
    <source>
        <dbReference type="Google" id="ProtNLM"/>
    </source>
</evidence>
<reference evidence="2 3" key="1">
    <citation type="submission" date="2023-12" db="EMBL/GenBank/DDBJ databases">
        <title>Friends and Foes: Symbiotic and Algicidal bacterial influence on Karenia brevis blooms.</title>
        <authorList>
            <person name="Fei C."/>
            <person name="Mohamed A.R."/>
            <person name="Booker A."/>
            <person name="Arshad M."/>
            <person name="Klass S."/>
            <person name="Ahn S."/>
            <person name="Gilbert P.M."/>
            <person name="Heil C.A."/>
            <person name="Martinez J.M."/>
            <person name="Amin S.A."/>
        </authorList>
    </citation>
    <scope>NUCLEOTIDE SEQUENCE [LARGE SCALE GENOMIC DNA]</scope>
    <source>
        <strain evidence="2 3">CE15</strain>
    </source>
</reference>
<gene>
    <name evidence="2" type="ORF">WAE96_08295</name>
</gene>
<feature type="chain" id="PRO_5046709438" description="Big-1 domain-containing protein" evidence="1">
    <location>
        <begin position="19"/>
        <end position="1162"/>
    </location>
</feature>
<dbReference type="PROSITE" id="PS51257">
    <property type="entry name" value="PROKAR_LIPOPROTEIN"/>
    <property type="match status" value="1"/>
</dbReference>
<dbReference type="InterPro" id="IPR008964">
    <property type="entry name" value="Invasin/intimin_cell_adhesion"/>
</dbReference>
<dbReference type="EMBL" id="JBAWKS010000001">
    <property type="protein sequence ID" value="MEI4549695.1"/>
    <property type="molecule type" value="Genomic_DNA"/>
</dbReference>
<dbReference type="InterPro" id="IPR013783">
    <property type="entry name" value="Ig-like_fold"/>
</dbReference>
<protein>
    <recommendedName>
        <fullName evidence="4">Big-1 domain-containing protein</fullName>
    </recommendedName>
</protein>
<comment type="caution">
    <text evidence="2">The sequence shown here is derived from an EMBL/GenBank/DDBJ whole genome shotgun (WGS) entry which is preliminary data.</text>
</comment>
<proteinExistence type="predicted"/>